<feature type="domain" description="Cyclophilin-like" evidence="1">
    <location>
        <begin position="48"/>
        <end position="143"/>
    </location>
</feature>
<dbReference type="HOGENOM" id="CLU_099043_1_0_4"/>
<keyword evidence="3" id="KW-1185">Reference proteome</keyword>
<name>I3UFG6_ADVKW</name>
<dbReference type="InterPro" id="IPR029000">
    <property type="entry name" value="Cyclophilin-like_dom_sf"/>
</dbReference>
<sequence>MMQYAGWALLGACIPGLLGFGSTHPVAVPSTNATSLTSPASPMKIRIHLDDQIVTATLYDNATARDFATLLPLSLTLEDYAGTERVADLPRALDKQGAPDSMTPQAGDIAHYAPWGNLAIFVGNGVFSKDLLPLGKVTDGLTVLARPAPYKIRIERIEN</sequence>
<reference evidence="2 3" key="1">
    <citation type="journal article" date="2011" name="J. Bacteriol.">
        <title>Whole-genome shotgun sequencing of the sulfur-oxidizing chemoautotroph Tetrathiobacter kashmirensis.</title>
        <authorList>
            <person name="Ghosh W."/>
            <person name="George A."/>
            <person name="Agarwal A."/>
            <person name="Raj P."/>
            <person name="Alam M."/>
            <person name="Pyne P."/>
            <person name="Das Gupta S.K."/>
        </authorList>
    </citation>
    <scope>NUCLEOTIDE SEQUENCE [LARGE SCALE GENOMIC DNA]</scope>
    <source>
        <strain evidence="2 3">WT001</strain>
    </source>
</reference>
<dbReference type="Proteomes" id="UP000005267">
    <property type="component" value="Chromosome"/>
</dbReference>
<dbReference type="Gene3D" id="2.40.100.20">
    <property type="match status" value="1"/>
</dbReference>
<evidence type="ECO:0000313" key="3">
    <source>
        <dbReference type="Proteomes" id="UP000005267"/>
    </source>
</evidence>
<evidence type="ECO:0000259" key="1">
    <source>
        <dbReference type="Pfam" id="PF18050"/>
    </source>
</evidence>
<dbReference type="AlphaFoldDB" id="I3UFG6"/>
<gene>
    <name evidence="2" type="ordered locus">TKWG_19860</name>
</gene>
<protein>
    <recommendedName>
        <fullName evidence="1">Cyclophilin-like domain-containing protein</fullName>
    </recommendedName>
</protein>
<organism evidence="2 3">
    <name type="scientific">Advenella kashmirensis (strain DSM 17095 / LMG 22695 / WT001)</name>
    <name type="common">Tetrathiobacter kashmirensis</name>
    <dbReference type="NCBI Taxonomy" id="1036672"/>
    <lineage>
        <taxon>Bacteria</taxon>
        <taxon>Pseudomonadati</taxon>
        <taxon>Pseudomonadota</taxon>
        <taxon>Betaproteobacteria</taxon>
        <taxon>Burkholderiales</taxon>
        <taxon>Alcaligenaceae</taxon>
    </lineage>
</organism>
<evidence type="ECO:0000313" key="2">
    <source>
        <dbReference type="EMBL" id="AFK63754.1"/>
    </source>
</evidence>
<dbReference type="Pfam" id="PF18050">
    <property type="entry name" value="Cyclophil_like2"/>
    <property type="match status" value="1"/>
</dbReference>
<dbReference type="InterPro" id="IPR041183">
    <property type="entry name" value="Cyclophilin-like"/>
</dbReference>
<dbReference type="KEGG" id="aka:TKWG_19860"/>
<reference evidence="3" key="2">
    <citation type="journal article" date="2013" name="PLoS ONE">
        <title>Genome implosion elicits host-confinement in Alcaligenaceae: evidence from the comparative genomics of Tetrathiobacter kashmirensis, a pathogen in the making.</title>
        <authorList>
            <person name="Ghosh W."/>
            <person name="Alam M."/>
            <person name="Roy C."/>
            <person name="Pyne P."/>
            <person name="George A."/>
            <person name="Chakraborty R."/>
            <person name="Majumder S."/>
            <person name="Agarwal A."/>
            <person name="Chakraborty S."/>
            <person name="Majumdar S."/>
            <person name="Gupta S.K."/>
        </authorList>
    </citation>
    <scope>NUCLEOTIDE SEQUENCE [LARGE SCALE GENOMIC DNA]</scope>
    <source>
        <strain evidence="3">WT001</strain>
    </source>
</reference>
<dbReference type="EMBL" id="CP003555">
    <property type="protein sequence ID" value="AFK63754.1"/>
    <property type="molecule type" value="Genomic_DNA"/>
</dbReference>
<dbReference type="SUPFAM" id="SSF50891">
    <property type="entry name" value="Cyclophilin-like"/>
    <property type="match status" value="1"/>
</dbReference>
<proteinExistence type="predicted"/>
<dbReference type="RefSeq" id="WP_014751845.1">
    <property type="nucleotide sequence ID" value="NC_017964.1"/>
</dbReference>
<accession>I3UFG6</accession>
<dbReference type="STRING" id="1036672.TKWG_19860"/>